<reference evidence="1" key="1">
    <citation type="journal article" date="2014" name="Front. Microbiol.">
        <title>High frequency of phylogenetically diverse reductive dehalogenase-homologous genes in deep subseafloor sedimentary metagenomes.</title>
        <authorList>
            <person name="Kawai M."/>
            <person name="Futagami T."/>
            <person name="Toyoda A."/>
            <person name="Takaki Y."/>
            <person name="Nishi S."/>
            <person name="Hori S."/>
            <person name="Arai W."/>
            <person name="Tsubouchi T."/>
            <person name="Morono Y."/>
            <person name="Uchiyama I."/>
            <person name="Ito T."/>
            <person name="Fujiyama A."/>
            <person name="Inagaki F."/>
            <person name="Takami H."/>
        </authorList>
    </citation>
    <scope>NUCLEOTIDE SEQUENCE</scope>
    <source>
        <strain evidence="1">Expedition CK06-06</strain>
    </source>
</reference>
<evidence type="ECO:0000313" key="1">
    <source>
        <dbReference type="EMBL" id="GAG17112.1"/>
    </source>
</evidence>
<protein>
    <submittedName>
        <fullName evidence="1">Uncharacterized protein</fullName>
    </submittedName>
</protein>
<proteinExistence type="predicted"/>
<dbReference type="AlphaFoldDB" id="X0W191"/>
<feature type="non-terminal residue" evidence="1">
    <location>
        <position position="45"/>
    </location>
</feature>
<dbReference type="EMBL" id="BARS01035310">
    <property type="protein sequence ID" value="GAG17112.1"/>
    <property type="molecule type" value="Genomic_DNA"/>
</dbReference>
<organism evidence="1">
    <name type="scientific">marine sediment metagenome</name>
    <dbReference type="NCBI Taxonomy" id="412755"/>
    <lineage>
        <taxon>unclassified sequences</taxon>
        <taxon>metagenomes</taxon>
        <taxon>ecological metagenomes</taxon>
    </lineage>
</organism>
<gene>
    <name evidence="1" type="ORF">S01H1_54421</name>
</gene>
<comment type="caution">
    <text evidence="1">The sequence shown here is derived from an EMBL/GenBank/DDBJ whole genome shotgun (WGS) entry which is preliminary data.</text>
</comment>
<accession>X0W191</accession>
<sequence>MAAFVPPNERPARSPYLPFGDYREAPFYGKDIISVSQFNREDLEY</sequence>
<name>X0W191_9ZZZZ</name>